<evidence type="ECO:0000313" key="2">
    <source>
        <dbReference type="EMBL" id="MFD2256200.1"/>
    </source>
</evidence>
<dbReference type="RefSeq" id="WP_386819221.1">
    <property type="nucleotide sequence ID" value="NZ_JBHUIT010000003.1"/>
</dbReference>
<evidence type="ECO:0000313" key="3">
    <source>
        <dbReference type="Proteomes" id="UP001597375"/>
    </source>
</evidence>
<reference evidence="3" key="1">
    <citation type="journal article" date="2019" name="Int. J. Syst. Evol. Microbiol.">
        <title>The Global Catalogue of Microorganisms (GCM) 10K type strain sequencing project: providing services to taxonomists for standard genome sequencing and annotation.</title>
        <authorList>
            <consortium name="The Broad Institute Genomics Platform"/>
            <consortium name="The Broad Institute Genome Sequencing Center for Infectious Disease"/>
            <person name="Wu L."/>
            <person name="Ma J."/>
        </authorList>
    </citation>
    <scope>NUCLEOTIDE SEQUENCE [LARGE SCALE GENOMIC DNA]</scope>
    <source>
        <strain evidence="3">CGMCC 4.7106</strain>
    </source>
</reference>
<proteinExistence type="predicted"/>
<dbReference type="EMBL" id="JBHUIT010000003">
    <property type="protein sequence ID" value="MFD2256200.1"/>
    <property type="molecule type" value="Genomic_DNA"/>
</dbReference>
<gene>
    <name evidence="2" type="ORF">ACFSSA_05905</name>
</gene>
<keyword evidence="1" id="KW-0732">Signal</keyword>
<organism evidence="2 3">
    <name type="scientific">Luteolibacter algae</name>
    <dbReference type="NCBI Taxonomy" id="454151"/>
    <lineage>
        <taxon>Bacteria</taxon>
        <taxon>Pseudomonadati</taxon>
        <taxon>Verrucomicrobiota</taxon>
        <taxon>Verrucomicrobiia</taxon>
        <taxon>Verrucomicrobiales</taxon>
        <taxon>Verrucomicrobiaceae</taxon>
        <taxon>Luteolibacter</taxon>
    </lineage>
</organism>
<comment type="caution">
    <text evidence="2">The sequence shown here is derived from an EMBL/GenBank/DDBJ whole genome shotgun (WGS) entry which is preliminary data.</text>
</comment>
<evidence type="ECO:0000256" key="1">
    <source>
        <dbReference type="SAM" id="SignalP"/>
    </source>
</evidence>
<protein>
    <recommendedName>
        <fullName evidence="4">Lipoprotein</fullName>
    </recommendedName>
</protein>
<keyword evidence="3" id="KW-1185">Reference proteome</keyword>
<sequence length="169" mass="19576">MLKLKWALLSGFCFFLCQCASSSNGYKFGPANMSGPTQEARDAAIASEPTGDFFYGRRYYVKKTRFWGYLRKPRQSANSAKLVLFKEDRKKAPDRLSESGPASSSYGFDNNYEYRIYGNYTGEEGYDPNSNQFLPIFRITDYKLVDRNPGWLFRPDDHYDPYRVTLVPR</sequence>
<feature type="signal peptide" evidence="1">
    <location>
        <begin position="1"/>
        <end position="22"/>
    </location>
</feature>
<evidence type="ECO:0008006" key="4">
    <source>
        <dbReference type="Google" id="ProtNLM"/>
    </source>
</evidence>
<accession>A0ABW5D6K9</accession>
<name>A0ABW5D6K9_9BACT</name>
<dbReference type="Proteomes" id="UP001597375">
    <property type="component" value="Unassembled WGS sequence"/>
</dbReference>
<feature type="chain" id="PRO_5046401231" description="Lipoprotein" evidence="1">
    <location>
        <begin position="23"/>
        <end position="169"/>
    </location>
</feature>